<evidence type="ECO:0000256" key="7">
    <source>
        <dbReference type="SAM" id="Phobius"/>
    </source>
</evidence>
<evidence type="ECO:0000256" key="1">
    <source>
        <dbReference type="ARBA" id="ARBA00004651"/>
    </source>
</evidence>
<evidence type="ECO:0000256" key="4">
    <source>
        <dbReference type="ARBA" id="ARBA00022692"/>
    </source>
</evidence>
<dbReference type="AlphaFoldDB" id="A0A9D1NZH8"/>
<accession>A0A9D1NZH8</accession>
<evidence type="ECO:0000313" key="8">
    <source>
        <dbReference type="EMBL" id="HIV23898.1"/>
    </source>
</evidence>
<keyword evidence="5 7" id="KW-1133">Transmembrane helix</keyword>
<evidence type="ECO:0000256" key="3">
    <source>
        <dbReference type="ARBA" id="ARBA00022475"/>
    </source>
</evidence>
<dbReference type="Proteomes" id="UP000886889">
    <property type="component" value="Unassembled WGS sequence"/>
</dbReference>
<dbReference type="GO" id="GO:0005886">
    <property type="term" value="C:plasma membrane"/>
    <property type="evidence" value="ECO:0007669"/>
    <property type="project" value="UniProtKB-SubCell"/>
</dbReference>
<proteinExistence type="inferred from homology"/>
<feature type="transmembrane region" description="Helical" evidence="7">
    <location>
        <begin position="115"/>
        <end position="134"/>
    </location>
</feature>
<dbReference type="GO" id="GO:0015109">
    <property type="term" value="F:chromate transmembrane transporter activity"/>
    <property type="evidence" value="ECO:0007669"/>
    <property type="project" value="InterPro"/>
</dbReference>
<reference evidence="8" key="1">
    <citation type="submission" date="2020-10" db="EMBL/GenBank/DDBJ databases">
        <authorList>
            <person name="Gilroy R."/>
        </authorList>
    </citation>
    <scope>NUCLEOTIDE SEQUENCE</scope>
    <source>
        <strain evidence="8">ChiBcec6-7307</strain>
    </source>
</reference>
<reference evidence="8" key="2">
    <citation type="journal article" date="2021" name="PeerJ">
        <title>Extensive microbial diversity within the chicken gut microbiome revealed by metagenomics and culture.</title>
        <authorList>
            <person name="Gilroy R."/>
            <person name="Ravi A."/>
            <person name="Getino M."/>
            <person name="Pursley I."/>
            <person name="Horton D.L."/>
            <person name="Alikhan N.F."/>
            <person name="Baker D."/>
            <person name="Gharbi K."/>
            <person name="Hall N."/>
            <person name="Watson M."/>
            <person name="Adriaenssens E.M."/>
            <person name="Foster-Nyarko E."/>
            <person name="Jarju S."/>
            <person name="Secka A."/>
            <person name="Antonio M."/>
            <person name="Oren A."/>
            <person name="Chaudhuri R.R."/>
            <person name="La Ragione R."/>
            <person name="Hildebrand F."/>
            <person name="Pallen M.J."/>
        </authorList>
    </citation>
    <scope>NUCLEOTIDE SEQUENCE</scope>
    <source>
        <strain evidence="8">ChiBcec6-7307</strain>
    </source>
</reference>
<keyword evidence="3" id="KW-1003">Cell membrane</keyword>
<keyword evidence="6 7" id="KW-0472">Membrane</keyword>
<comment type="subcellular location">
    <subcellularLocation>
        <location evidence="1">Cell membrane</location>
        <topology evidence="1">Multi-pass membrane protein</topology>
    </subcellularLocation>
</comment>
<dbReference type="InterPro" id="IPR052518">
    <property type="entry name" value="CHR_Transporter"/>
</dbReference>
<feature type="transmembrane region" description="Helical" evidence="7">
    <location>
        <begin position="170"/>
        <end position="186"/>
    </location>
</feature>
<dbReference type="PANTHER" id="PTHR43663:SF1">
    <property type="entry name" value="CHROMATE TRANSPORTER"/>
    <property type="match status" value="1"/>
</dbReference>
<dbReference type="EMBL" id="DVOS01000066">
    <property type="protein sequence ID" value="HIV23898.1"/>
    <property type="molecule type" value="Genomic_DNA"/>
</dbReference>
<comment type="caution">
    <text evidence="8">The sequence shown here is derived from an EMBL/GenBank/DDBJ whole genome shotgun (WGS) entry which is preliminary data.</text>
</comment>
<dbReference type="Pfam" id="PF02417">
    <property type="entry name" value="Chromate_transp"/>
    <property type="match status" value="1"/>
</dbReference>
<feature type="transmembrane region" description="Helical" evidence="7">
    <location>
        <begin position="146"/>
        <end position="163"/>
    </location>
</feature>
<evidence type="ECO:0000313" key="9">
    <source>
        <dbReference type="Proteomes" id="UP000886889"/>
    </source>
</evidence>
<evidence type="ECO:0000256" key="5">
    <source>
        <dbReference type="ARBA" id="ARBA00022989"/>
    </source>
</evidence>
<keyword evidence="4 7" id="KW-0812">Transmembrane</keyword>
<dbReference type="InterPro" id="IPR003370">
    <property type="entry name" value="Chromate_transpt"/>
</dbReference>
<evidence type="ECO:0000256" key="2">
    <source>
        <dbReference type="ARBA" id="ARBA00005262"/>
    </source>
</evidence>
<sequence>MIYLLLFFTFFKIGAFTFGGGYAMLPLVQDEVARHGWMTIEELVNFIAVSESTPGPFAVNVSTYVGAETGGIAGALSATLGVVLPSFIIILLVARCFDRFQKSRIIKGCMTGLRPAVVGMIGAAVVSTGQAVFFPAGFSLSTVTDRAFLCSALIFLVMLLLSLKKVHPIAIILLSALLGIGAGYLPV</sequence>
<dbReference type="PANTHER" id="PTHR43663">
    <property type="entry name" value="CHROMATE TRANSPORT PROTEIN-RELATED"/>
    <property type="match status" value="1"/>
</dbReference>
<feature type="transmembrane region" description="Helical" evidence="7">
    <location>
        <begin position="72"/>
        <end position="94"/>
    </location>
</feature>
<organism evidence="8 9">
    <name type="scientific">Candidatus Merdiplasma excrementigallinarum</name>
    <dbReference type="NCBI Taxonomy" id="2840864"/>
    <lineage>
        <taxon>Bacteria</taxon>
        <taxon>Bacillati</taxon>
        <taxon>Bacillota</taxon>
        <taxon>Clostridia</taxon>
        <taxon>Lachnospirales</taxon>
        <taxon>Lachnospiraceae</taxon>
        <taxon>Lachnospiraceae incertae sedis</taxon>
        <taxon>Candidatus Merdiplasma</taxon>
    </lineage>
</organism>
<gene>
    <name evidence="8" type="ORF">IAC80_08185</name>
</gene>
<name>A0A9D1NZH8_9FIRM</name>
<evidence type="ECO:0000256" key="6">
    <source>
        <dbReference type="ARBA" id="ARBA00023136"/>
    </source>
</evidence>
<protein>
    <submittedName>
        <fullName evidence="8">Chromate transporter</fullName>
    </submittedName>
</protein>
<comment type="similarity">
    <text evidence="2">Belongs to the chromate ion transporter (CHR) (TC 2.A.51) family.</text>
</comment>